<feature type="compositionally biased region" description="Basic and acidic residues" evidence="1">
    <location>
        <begin position="49"/>
        <end position="58"/>
    </location>
</feature>
<feature type="region of interest" description="Disordered" evidence="1">
    <location>
        <begin position="24"/>
        <end position="66"/>
    </location>
</feature>
<evidence type="ECO:0000313" key="3">
    <source>
        <dbReference type="Proteomes" id="UP000076152"/>
    </source>
</evidence>
<evidence type="ECO:0000256" key="1">
    <source>
        <dbReference type="SAM" id="MobiDB-lite"/>
    </source>
</evidence>
<dbReference type="EMBL" id="CP015145">
    <property type="protein sequence ID" value="AMX19879.1"/>
    <property type="molecule type" value="Genomic_DNA"/>
</dbReference>
<dbReference type="RefSeq" id="WP_063099112.1">
    <property type="nucleotide sequence ID" value="NZ_CP015145.1"/>
</dbReference>
<evidence type="ECO:0000313" key="2">
    <source>
        <dbReference type="EMBL" id="AMX19879.1"/>
    </source>
</evidence>
<name>A0A143J114_ACIPI</name>
<dbReference type="AlphaFoldDB" id="A0A143J114"/>
<accession>A0A143J114</accession>
<protein>
    <submittedName>
        <fullName evidence="2">Uncharacterized protein</fullName>
    </submittedName>
</protein>
<reference evidence="2 3" key="1">
    <citation type="submission" date="2016-04" db="EMBL/GenBank/DDBJ databases">
        <title>Complete genome sequencing of OXA-72 bearing Acinetobacter pittii strain IEC338SC.</title>
        <authorList>
            <person name="Brasiliense D.M."/>
            <person name="Lima K.V."/>
            <person name="Souza C.O."/>
            <person name="Dutra L.G."/>
            <person name="Mamizuka E.M."/>
            <person name="Perez-Chaparro P.J."/>
            <person name="McCulloch J.A."/>
        </authorList>
    </citation>
    <scope>NUCLEOTIDE SEQUENCE [LARGE SCALE GENOMIC DNA]</scope>
    <source>
        <strain evidence="2 3">IEC338SC</strain>
    </source>
</reference>
<proteinExistence type="predicted"/>
<sequence>MIDEEKPLNFDDDEEPLDFADEEFIDDKKEDELYNSITKDGSSVDPADDSERHIRPEDGDPIEVEE</sequence>
<dbReference type="Proteomes" id="UP000076152">
    <property type="component" value="Chromosome"/>
</dbReference>
<gene>
    <name evidence="2" type="ORF">IEC338SC_2753</name>
</gene>
<organism evidence="2 3">
    <name type="scientific">Acinetobacter pittii</name>
    <name type="common">Acinetobacter genomosp. 3</name>
    <dbReference type="NCBI Taxonomy" id="48296"/>
    <lineage>
        <taxon>Bacteria</taxon>
        <taxon>Pseudomonadati</taxon>
        <taxon>Pseudomonadota</taxon>
        <taxon>Gammaproteobacteria</taxon>
        <taxon>Moraxellales</taxon>
        <taxon>Moraxellaceae</taxon>
        <taxon>Acinetobacter</taxon>
        <taxon>Acinetobacter calcoaceticus/baumannii complex</taxon>
    </lineage>
</organism>